<feature type="chain" id="PRO_5046038676" evidence="2">
    <location>
        <begin position="26"/>
        <end position="322"/>
    </location>
</feature>
<keyword evidence="2" id="KW-0732">Signal</keyword>
<protein>
    <submittedName>
        <fullName evidence="3">Tripartite-type tricarboxylate transporter receptor subunit TctC</fullName>
    </submittedName>
</protein>
<dbReference type="RefSeq" id="WP_209988150.1">
    <property type="nucleotide sequence ID" value="NZ_JAGINO010000023.1"/>
</dbReference>
<name>A0ABU0MR53_9PROT</name>
<keyword evidence="3" id="KW-0675">Receptor</keyword>
<evidence type="ECO:0000256" key="1">
    <source>
        <dbReference type="ARBA" id="ARBA00006987"/>
    </source>
</evidence>
<dbReference type="InterPro" id="IPR042100">
    <property type="entry name" value="Bug_dom1"/>
</dbReference>
<dbReference type="Pfam" id="PF03401">
    <property type="entry name" value="TctC"/>
    <property type="match status" value="1"/>
</dbReference>
<dbReference type="Proteomes" id="UP001244552">
    <property type="component" value="Unassembled WGS sequence"/>
</dbReference>
<proteinExistence type="inferred from homology"/>
<evidence type="ECO:0000313" key="4">
    <source>
        <dbReference type="Proteomes" id="UP001244552"/>
    </source>
</evidence>
<comment type="similarity">
    <text evidence="1">Belongs to the UPF0065 (bug) family.</text>
</comment>
<dbReference type="PANTHER" id="PTHR42928">
    <property type="entry name" value="TRICARBOXYLATE-BINDING PROTEIN"/>
    <property type="match status" value="1"/>
</dbReference>
<dbReference type="PANTHER" id="PTHR42928:SF5">
    <property type="entry name" value="BLR1237 PROTEIN"/>
    <property type="match status" value="1"/>
</dbReference>
<sequence length="322" mass="34539">MKVWKAVALVSVVAAQLLPAWDAEAGYPERPVTIIVAFDAGGGTDLLMRAFAPFLEKQLGSGARIHVTNKPGASGEIGFAALADSAPDGYTLGAINSPTVNAIPIERQARYSLDRLDPLYNLVDDPSALAVRQDSRFRTLADLAAFARANPGKVTVGTTGIGSDDHLAMLAFQRRAGLALDHMPFQGSAVAEAALISQRIMVSAVNIGEAMQFKRKDPITVLGVMSGDRVIQAPDVATFQEQGYDIRMSSLRGIAAPKGLAPDIRAKLVDAIAKAAHDPAFQAKARDLFQPLRLLPPERYATALTEATEDLRRLWSTDPWLE</sequence>
<accession>A0ABU0MR53</accession>
<dbReference type="CDD" id="cd07012">
    <property type="entry name" value="PBP2_Bug_TTT"/>
    <property type="match status" value="1"/>
</dbReference>
<keyword evidence="4" id="KW-1185">Reference proteome</keyword>
<dbReference type="EMBL" id="JAUSVU010000021">
    <property type="protein sequence ID" value="MDQ0535952.1"/>
    <property type="molecule type" value="Genomic_DNA"/>
</dbReference>
<organism evidence="3 4">
    <name type="scientific">Azospirillum picis</name>
    <dbReference type="NCBI Taxonomy" id="488438"/>
    <lineage>
        <taxon>Bacteria</taxon>
        <taxon>Pseudomonadati</taxon>
        <taxon>Pseudomonadota</taxon>
        <taxon>Alphaproteobacteria</taxon>
        <taxon>Rhodospirillales</taxon>
        <taxon>Azospirillaceae</taxon>
        <taxon>Azospirillum</taxon>
    </lineage>
</organism>
<dbReference type="Gene3D" id="3.40.190.10">
    <property type="entry name" value="Periplasmic binding protein-like II"/>
    <property type="match status" value="1"/>
</dbReference>
<evidence type="ECO:0000256" key="2">
    <source>
        <dbReference type="SAM" id="SignalP"/>
    </source>
</evidence>
<dbReference type="InterPro" id="IPR005064">
    <property type="entry name" value="BUG"/>
</dbReference>
<reference evidence="3 4" key="1">
    <citation type="submission" date="2023-07" db="EMBL/GenBank/DDBJ databases">
        <title>Genomic Encyclopedia of Type Strains, Phase IV (KMG-IV): sequencing the most valuable type-strain genomes for metagenomic binning, comparative biology and taxonomic classification.</title>
        <authorList>
            <person name="Goeker M."/>
        </authorList>
    </citation>
    <scope>NUCLEOTIDE SEQUENCE [LARGE SCALE GENOMIC DNA]</scope>
    <source>
        <strain evidence="3 4">DSM 19922</strain>
    </source>
</reference>
<evidence type="ECO:0000313" key="3">
    <source>
        <dbReference type="EMBL" id="MDQ0535952.1"/>
    </source>
</evidence>
<comment type="caution">
    <text evidence="3">The sequence shown here is derived from an EMBL/GenBank/DDBJ whole genome shotgun (WGS) entry which is preliminary data.</text>
</comment>
<dbReference type="PIRSF" id="PIRSF017082">
    <property type="entry name" value="YflP"/>
    <property type="match status" value="1"/>
</dbReference>
<feature type="signal peptide" evidence="2">
    <location>
        <begin position="1"/>
        <end position="25"/>
    </location>
</feature>
<gene>
    <name evidence="3" type="ORF">QO018_004838</name>
</gene>
<dbReference type="SUPFAM" id="SSF53850">
    <property type="entry name" value="Periplasmic binding protein-like II"/>
    <property type="match status" value="1"/>
</dbReference>
<dbReference type="Gene3D" id="3.40.190.150">
    <property type="entry name" value="Bordetella uptake gene, domain 1"/>
    <property type="match status" value="1"/>
</dbReference>